<evidence type="ECO:0000313" key="2">
    <source>
        <dbReference type="EMBL" id="KAJ7030623.1"/>
    </source>
</evidence>
<dbReference type="Proteomes" id="UP001218188">
    <property type="component" value="Unassembled WGS sequence"/>
</dbReference>
<name>A0AAD6WX22_9AGAR</name>
<gene>
    <name evidence="2" type="ORF">C8F04DRAFT_1263744</name>
</gene>
<evidence type="ECO:0000256" key="1">
    <source>
        <dbReference type="SAM" id="MobiDB-lite"/>
    </source>
</evidence>
<proteinExistence type="predicted"/>
<feature type="region of interest" description="Disordered" evidence="1">
    <location>
        <begin position="1"/>
        <end position="34"/>
    </location>
</feature>
<dbReference type="AlphaFoldDB" id="A0AAD6WX22"/>
<organism evidence="2 3">
    <name type="scientific">Mycena alexandri</name>
    <dbReference type="NCBI Taxonomy" id="1745969"/>
    <lineage>
        <taxon>Eukaryota</taxon>
        <taxon>Fungi</taxon>
        <taxon>Dikarya</taxon>
        <taxon>Basidiomycota</taxon>
        <taxon>Agaricomycotina</taxon>
        <taxon>Agaricomycetes</taxon>
        <taxon>Agaricomycetidae</taxon>
        <taxon>Agaricales</taxon>
        <taxon>Marasmiineae</taxon>
        <taxon>Mycenaceae</taxon>
        <taxon>Mycena</taxon>
    </lineage>
</organism>
<protein>
    <submittedName>
        <fullName evidence="2">Uncharacterized protein</fullName>
    </submittedName>
</protein>
<evidence type="ECO:0000313" key="3">
    <source>
        <dbReference type="Proteomes" id="UP001218188"/>
    </source>
</evidence>
<feature type="compositionally biased region" description="Low complexity" evidence="1">
    <location>
        <begin position="381"/>
        <end position="392"/>
    </location>
</feature>
<accession>A0AAD6WX22</accession>
<feature type="region of interest" description="Disordered" evidence="1">
    <location>
        <begin position="348"/>
        <end position="408"/>
    </location>
</feature>
<keyword evidence="3" id="KW-1185">Reference proteome</keyword>
<comment type="caution">
    <text evidence="2">The sequence shown here is derived from an EMBL/GenBank/DDBJ whole genome shotgun (WGS) entry which is preliminary data.</text>
</comment>
<dbReference type="EMBL" id="JARJCM010000089">
    <property type="protein sequence ID" value="KAJ7030623.1"/>
    <property type="molecule type" value="Genomic_DNA"/>
</dbReference>
<reference evidence="2" key="1">
    <citation type="submission" date="2023-03" db="EMBL/GenBank/DDBJ databases">
        <title>Massive genome expansion in bonnet fungi (Mycena s.s.) driven by repeated elements and novel gene families across ecological guilds.</title>
        <authorList>
            <consortium name="Lawrence Berkeley National Laboratory"/>
            <person name="Harder C.B."/>
            <person name="Miyauchi S."/>
            <person name="Viragh M."/>
            <person name="Kuo A."/>
            <person name="Thoen E."/>
            <person name="Andreopoulos B."/>
            <person name="Lu D."/>
            <person name="Skrede I."/>
            <person name="Drula E."/>
            <person name="Henrissat B."/>
            <person name="Morin E."/>
            <person name="Kohler A."/>
            <person name="Barry K."/>
            <person name="LaButti K."/>
            <person name="Morin E."/>
            <person name="Salamov A."/>
            <person name="Lipzen A."/>
            <person name="Mereny Z."/>
            <person name="Hegedus B."/>
            <person name="Baldrian P."/>
            <person name="Stursova M."/>
            <person name="Weitz H."/>
            <person name="Taylor A."/>
            <person name="Grigoriev I.V."/>
            <person name="Nagy L.G."/>
            <person name="Martin F."/>
            <person name="Kauserud H."/>
        </authorList>
    </citation>
    <scope>NUCLEOTIDE SEQUENCE</scope>
    <source>
        <strain evidence="2">CBHHK200</strain>
    </source>
</reference>
<sequence>MADPSPRKTLAQWRLERTQNPQLHPQPSQDSAQMHPHRIDLLRNRRPDIPLGPFDGNVAAHAQLGTQHYFITTNTDYVPTLPSLETPHRVYLRSDMRYGTDDPTLWPQQWTDHYCHMPLIAKRGSRPDLEPMWWDPSPSDFVVGSAVTRGLGRLQPAWITPLLDVVNAVVRRCTELREASNAPLNPLFGELIQHILMWFEQLQTLPTTFSKMLFALTSLQREVLELDALYQYLTIYKPRMSNYLTPAASVPGVAQFVGAFTTLPMIAQQLWGAGVPVWFLRPIDVFDAENILRVVSLTEPSFRLPDSDAHGAGAPPALYSGNSTVEKIAAIHRAALYTPWYHDPFETGFSRGRSPSTTPAVPVASTSRVSPPPSISRDRPQQQQQQQQRYRPYGPRKSTAKKGDVKVQRDKFSRVNITEMPPAIESMAAALAQVDREIVPYTSNDDDKRYVFPEPALLVNTNADRRRHKFLHHWNLLADGFIYMLTRQPQLLRPQEWRDLLEGLITERGAPGSKSQKRSAKLQDRIRPALEASNVTTISNFPVPDESIPQFTVNQTREIVWQVAETSFRFEFCSLDKRASGRDRLDQVKRCFAGHMLIGAPLEMSTKGWASTSPEERHRYAVRTAELMLDWTTKSIRPHIITRVADRRPWSPAEMETLEMAVCRYYTQAFWEYFGRAAVVPLRLDHDLEREEGEI</sequence>
<feature type="compositionally biased region" description="Polar residues" evidence="1">
    <location>
        <begin position="18"/>
        <end position="32"/>
    </location>
</feature>